<dbReference type="InterPro" id="IPR007164">
    <property type="entry name" value="GTP-dep_dephospho-CoA_kin"/>
</dbReference>
<protein>
    <recommendedName>
        <fullName evidence="4">DUF359 domain-containing protein</fullName>
    </recommendedName>
</protein>
<keyword evidence="1" id="KW-0547">Nucleotide-binding</keyword>
<accession>X1BZ84</accession>
<evidence type="ECO:0000256" key="2">
    <source>
        <dbReference type="ARBA" id="ARBA00023134"/>
    </source>
</evidence>
<dbReference type="Pfam" id="PF04019">
    <property type="entry name" value="DUF359"/>
    <property type="match status" value="1"/>
</dbReference>
<proteinExistence type="predicted"/>
<dbReference type="GO" id="GO:0005525">
    <property type="term" value="F:GTP binding"/>
    <property type="evidence" value="ECO:0007669"/>
    <property type="project" value="UniProtKB-KW"/>
</dbReference>
<organism evidence="3">
    <name type="scientific">marine sediment metagenome</name>
    <dbReference type="NCBI Taxonomy" id="412755"/>
    <lineage>
        <taxon>unclassified sequences</taxon>
        <taxon>metagenomes</taxon>
        <taxon>ecological metagenomes</taxon>
    </lineage>
</organism>
<sequence length="106" mass="12113">GDFFDDILEFENPKGIIKQESFVLLRKMIKSNKRTLLRIISGEEDLLVLPLVLELPLEKGCKCLVFYGQPPITEAKTPIPEGIVLVDVDSKIQEDVRNLIKIMEKF</sequence>
<reference evidence="3" key="1">
    <citation type="journal article" date="2014" name="Front. Microbiol.">
        <title>High frequency of phylogenetically diverse reductive dehalogenase-homologous genes in deep subseafloor sedimentary metagenomes.</title>
        <authorList>
            <person name="Kawai M."/>
            <person name="Futagami T."/>
            <person name="Toyoda A."/>
            <person name="Takaki Y."/>
            <person name="Nishi S."/>
            <person name="Hori S."/>
            <person name="Arai W."/>
            <person name="Tsubouchi T."/>
            <person name="Morono Y."/>
            <person name="Uchiyama I."/>
            <person name="Ito T."/>
            <person name="Fujiyama A."/>
            <person name="Inagaki F."/>
            <person name="Takami H."/>
        </authorList>
    </citation>
    <scope>NUCLEOTIDE SEQUENCE</scope>
    <source>
        <strain evidence="3">Expedition CK06-06</strain>
    </source>
</reference>
<dbReference type="AlphaFoldDB" id="X1BZ84"/>
<evidence type="ECO:0000313" key="3">
    <source>
        <dbReference type="EMBL" id="GAG89488.1"/>
    </source>
</evidence>
<dbReference type="PANTHER" id="PTHR40732">
    <property type="entry name" value="UPF0218 PROTEIN TK1697"/>
    <property type="match status" value="1"/>
</dbReference>
<dbReference type="GO" id="GO:0016301">
    <property type="term" value="F:kinase activity"/>
    <property type="evidence" value="ECO:0007669"/>
    <property type="project" value="InterPro"/>
</dbReference>
<dbReference type="PANTHER" id="PTHR40732:SF1">
    <property type="entry name" value="GTP-DEPENDENT DEPHOSPHO-COA KINASE"/>
    <property type="match status" value="1"/>
</dbReference>
<evidence type="ECO:0008006" key="4">
    <source>
        <dbReference type="Google" id="ProtNLM"/>
    </source>
</evidence>
<keyword evidence="2" id="KW-0342">GTP-binding</keyword>
<feature type="non-terminal residue" evidence="3">
    <location>
        <position position="1"/>
    </location>
</feature>
<evidence type="ECO:0000256" key="1">
    <source>
        <dbReference type="ARBA" id="ARBA00022741"/>
    </source>
</evidence>
<gene>
    <name evidence="3" type="ORF">S01H4_25126</name>
</gene>
<dbReference type="GO" id="GO:0015937">
    <property type="term" value="P:coenzyme A biosynthetic process"/>
    <property type="evidence" value="ECO:0007669"/>
    <property type="project" value="InterPro"/>
</dbReference>
<dbReference type="EMBL" id="BART01011911">
    <property type="protein sequence ID" value="GAG89488.1"/>
    <property type="molecule type" value="Genomic_DNA"/>
</dbReference>
<comment type="caution">
    <text evidence="3">The sequence shown here is derived from an EMBL/GenBank/DDBJ whole genome shotgun (WGS) entry which is preliminary data.</text>
</comment>
<name>X1BZ84_9ZZZZ</name>